<evidence type="ECO:0000259" key="1">
    <source>
        <dbReference type="PROSITE" id="PS50995"/>
    </source>
</evidence>
<dbReference type="Gene3D" id="1.10.10.10">
    <property type="entry name" value="Winged helix-like DNA-binding domain superfamily/Winged helix DNA-binding domain"/>
    <property type="match status" value="1"/>
</dbReference>
<evidence type="ECO:0000313" key="3">
    <source>
        <dbReference type="Proteomes" id="UP000515976"/>
    </source>
</evidence>
<sequence length="149" mass="15977">MQTNADALVTEHLSRLFALVVRSHLPDSPVTRGDYTLLALAGKHGPARACELAEAGGLDQSTTSRRVSGLVERGLLARQPDPSDGRAQQIALTTSGRDVLAAGRAQRERLVATALEGWDEADRRSLAELLGRLQTSLARTAHDAERTTT</sequence>
<organism evidence="2 3">
    <name type="scientific">Phycicoccus endophyticus</name>
    <dbReference type="NCBI Taxonomy" id="1690220"/>
    <lineage>
        <taxon>Bacteria</taxon>
        <taxon>Bacillati</taxon>
        <taxon>Actinomycetota</taxon>
        <taxon>Actinomycetes</taxon>
        <taxon>Micrococcales</taxon>
        <taxon>Intrasporangiaceae</taxon>
        <taxon>Phycicoccus</taxon>
    </lineage>
</organism>
<reference evidence="2 3" key="1">
    <citation type="submission" date="2020-08" db="EMBL/GenBank/DDBJ databases">
        <title>Genome sequence of Phycicoccus endophyticus JCM 31784T.</title>
        <authorList>
            <person name="Hyun D.-W."/>
            <person name="Bae J.-W."/>
        </authorList>
    </citation>
    <scope>NUCLEOTIDE SEQUENCE [LARGE SCALE GENOMIC DNA]</scope>
    <source>
        <strain evidence="2 3">JCM 31784</strain>
    </source>
</reference>
<dbReference type="KEGG" id="pei:H9L10_01585"/>
<dbReference type="AlphaFoldDB" id="A0A7G9R2I8"/>
<dbReference type="EMBL" id="CP060712">
    <property type="protein sequence ID" value="QNN49813.1"/>
    <property type="molecule type" value="Genomic_DNA"/>
</dbReference>
<dbReference type="InterPro" id="IPR036390">
    <property type="entry name" value="WH_DNA-bd_sf"/>
</dbReference>
<dbReference type="PROSITE" id="PS50995">
    <property type="entry name" value="HTH_MARR_2"/>
    <property type="match status" value="1"/>
</dbReference>
<protein>
    <submittedName>
        <fullName evidence="2">Winged helix-turn-helix transcriptional regulator</fullName>
    </submittedName>
</protein>
<dbReference type="PRINTS" id="PR00598">
    <property type="entry name" value="HTHMARR"/>
</dbReference>
<dbReference type="InterPro" id="IPR052526">
    <property type="entry name" value="HTH-type_Bedaq_tolerance"/>
</dbReference>
<gene>
    <name evidence="2" type="ORF">H9L10_01585</name>
</gene>
<proteinExistence type="predicted"/>
<dbReference type="Proteomes" id="UP000515976">
    <property type="component" value="Chromosome"/>
</dbReference>
<keyword evidence="3" id="KW-1185">Reference proteome</keyword>
<feature type="domain" description="HTH marR-type" evidence="1">
    <location>
        <begin position="1"/>
        <end position="135"/>
    </location>
</feature>
<dbReference type="SMART" id="SM00347">
    <property type="entry name" value="HTH_MARR"/>
    <property type="match status" value="1"/>
</dbReference>
<dbReference type="PANTHER" id="PTHR39515">
    <property type="entry name" value="CONSERVED PROTEIN"/>
    <property type="match status" value="1"/>
</dbReference>
<dbReference type="InterPro" id="IPR000835">
    <property type="entry name" value="HTH_MarR-typ"/>
</dbReference>
<evidence type="ECO:0000313" key="2">
    <source>
        <dbReference type="EMBL" id="QNN49813.1"/>
    </source>
</evidence>
<dbReference type="RefSeq" id="WP_166104660.1">
    <property type="nucleotide sequence ID" value="NZ_BMMY01000004.1"/>
</dbReference>
<name>A0A7G9R2I8_9MICO</name>
<dbReference type="Pfam" id="PF01047">
    <property type="entry name" value="MarR"/>
    <property type="match status" value="1"/>
</dbReference>
<dbReference type="InterPro" id="IPR036388">
    <property type="entry name" value="WH-like_DNA-bd_sf"/>
</dbReference>
<dbReference type="SUPFAM" id="SSF46785">
    <property type="entry name" value="Winged helix' DNA-binding domain"/>
    <property type="match status" value="1"/>
</dbReference>
<dbReference type="PANTHER" id="PTHR39515:SF2">
    <property type="entry name" value="HTH-TYPE TRANSCRIPTIONAL REGULATOR RV0880"/>
    <property type="match status" value="1"/>
</dbReference>
<accession>A0A7G9R2I8</accession>
<dbReference type="GO" id="GO:0003700">
    <property type="term" value="F:DNA-binding transcription factor activity"/>
    <property type="evidence" value="ECO:0007669"/>
    <property type="project" value="InterPro"/>
</dbReference>